<evidence type="ECO:0000313" key="1">
    <source>
        <dbReference type="EMBL" id="MDX8143946.1"/>
    </source>
</evidence>
<comment type="caution">
    <text evidence="1">The sequence shown here is derived from an EMBL/GenBank/DDBJ whole genome shotgun (WGS) entry which is preliminary data.</text>
</comment>
<dbReference type="EMBL" id="JAXAVU010000009">
    <property type="protein sequence ID" value="MDX8143946.1"/>
    <property type="molecule type" value="Genomic_DNA"/>
</dbReference>
<dbReference type="RefSeq" id="WP_319976192.1">
    <property type="nucleotide sequence ID" value="NZ_JAXAVU010000009.1"/>
</dbReference>
<dbReference type="Proteomes" id="UP001285352">
    <property type="component" value="Unassembled WGS sequence"/>
</dbReference>
<evidence type="ECO:0000313" key="2">
    <source>
        <dbReference type="Proteomes" id="UP001285352"/>
    </source>
</evidence>
<reference evidence="1 2" key="1">
    <citation type="submission" date="2023-11" db="EMBL/GenBank/DDBJ databases">
        <title>Lentzea sokolovensis, sp. nov., Lentzea kristufkii, sp. nov., and Lentzea miocenensis, sp. nov., rare actinobacteria from Sokolov Coal Basin, Miocene lacustrine sediment, Czech Republic.</title>
        <authorList>
            <person name="Lara A."/>
            <person name="Kotroba L."/>
            <person name="Nouioui I."/>
            <person name="Neumann-Schaal M."/>
            <person name="Mast Y."/>
            <person name="Chronakova A."/>
        </authorList>
    </citation>
    <scope>NUCLEOTIDE SEQUENCE [LARGE SCALE GENOMIC DNA]</scope>
    <source>
        <strain evidence="1 2">BCCO 10_0061</strain>
    </source>
</reference>
<gene>
    <name evidence="1" type="ORF">SK854_17640</name>
</gene>
<keyword evidence="2" id="KW-1185">Reference proteome</keyword>
<accession>A0ABU4UWX1</accession>
<organism evidence="1 2">
    <name type="scientific">Lentzea sokolovensis</name>
    <dbReference type="NCBI Taxonomy" id="3095429"/>
    <lineage>
        <taxon>Bacteria</taxon>
        <taxon>Bacillati</taxon>
        <taxon>Actinomycetota</taxon>
        <taxon>Actinomycetes</taxon>
        <taxon>Pseudonocardiales</taxon>
        <taxon>Pseudonocardiaceae</taxon>
        <taxon>Lentzea</taxon>
    </lineage>
</organism>
<proteinExistence type="predicted"/>
<sequence>MHTVAYFADALAPIWNIPVLESRLLKKVDVPSNPEIQADIDSLVGRGVLMPSSVHYLTVSSGRRIDAKYALNPTFSARILAAISSDEQFSRELSFVLEVTLALSGLGISGMNQAVLVDATYSDPLVDFGSVVDLSPEDAQPTRTVQVSQRFTQLMASERALSDAELTHLYVRHLYGLIGADDDAL</sequence>
<protein>
    <submittedName>
        <fullName evidence="1">Uncharacterized protein</fullName>
    </submittedName>
</protein>
<name>A0ABU4UWX1_9PSEU</name>